<evidence type="ECO:0000313" key="3">
    <source>
        <dbReference type="EMBL" id="RYT65917.1"/>
    </source>
</evidence>
<evidence type="ECO:0000313" key="5">
    <source>
        <dbReference type="Proteomes" id="UP000335496"/>
    </source>
</evidence>
<dbReference type="AlphaFoldDB" id="A0A4Q5GE54"/>
<dbReference type="Proteomes" id="UP000291917">
    <property type="component" value="Unassembled WGS sequence"/>
</dbReference>
<gene>
    <name evidence="3" type="ORF">EAJ03_20050</name>
    <name evidence="2" type="ORF">F2Z23_20025</name>
</gene>
<dbReference type="EMBL" id="VVZX01000075">
    <property type="protein sequence ID" value="KAA5266457.1"/>
    <property type="molecule type" value="Genomic_DNA"/>
</dbReference>
<protein>
    <submittedName>
        <fullName evidence="3">Transposase</fullName>
    </submittedName>
</protein>
<evidence type="ECO:0000313" key="4">
    <source>
        <dbReference type="Proteomes" id="UP000291917"/>
    </source>
</evidence>
<feature type="non-terminal residue" evidence="3">
    <location>
        <position position="1"/>
    </location>
</feature>
<organism evidence="3 4">
    <name type="scientific">Bacteroides eggerthii</name>
    <dbReference type="NCBI Taxonomy" id="28111"/>
    <lineage>
        <taxon>Bacteria</taxon>
        <taxon>Pseudomonadati</taxon>
        <taxon>Bacteroidota</taxon>
        <taxon>Bacteroidia</taxon>
        <taxon>Bacteroidales</taxon>
        <taxon>Bacteroidaceae</taxon>
        <taxon>Bacteroides</taxon>
    </lineage>
</organism>
<sequence length="62" mass="7227">PDMSNRSKEAYKDENTQLKKRIKELEKALSFSKLETEARELMITRAEELFNIPIRKKSGAKS</sequence>
<dbReference type="EMBL" id="RCXL01000089">
    <property type="protein sequence ID" value="RYT65917.1"/>
    <property type="molecule type" value="Genomic_DNA"/>
</dbReference>
<keyword evidence="1" id="KW-0175">Coiled coil</keyword>
<evidence type="ECO:0000256" key="1">
    <source>
        <dbReference type="SAM" id="Coils"/>
    </source>
</evidence>
<dbReference type="Proteomes" id="UP000335496">
    <property type="component" value="Unassembled WGS sequence"/>
</dbReference>
<proteinExistence type="predicted"/>
<reference evidence="3 4" key="2">
    <citation type="journal article" date="2019" name="Science, e1252229">
        <title>Invertible promoters mediate bacterial phase variation, antibiotic resistance, and host adaptation in the gut.</title>
        <authorList>
            <person name="Jiang X."/>
            <person name="Hall A.B."/>
            <person name="Arthur T.D."/>
            <person name="Plichta D.R."/>
            <person name="Covington C.T."/>
            <person name="Poyet M."/>
            <person name="Crothers J."/>
            <person name="Moses P.L."/>
            <person name="Tolonen A.C."/>
            <person name="Vlamakis H."/>
            <person name="Alm E.J."/>
            <person name="Xavier R.J."/>
        </authorList>
    </citation>
    <scope>NUCLEOTIDE SEQUENCE [LARGE SCALE GENOMIC DNA]</scope>
    <source>
        <strain evidence="4">bj_0095</strain>
        <strain evidence="3">Bj_0095</strain>
    </source>
</reference>
<name>A0A4Q5GE54_9BACE</name>
<comment type="caution">
    <text evidence="3">The sequence shown here is derived from an EMBL/GenBank/DDBJ whole genome shotgun (WGS) entry which is preliminary data.</text>
</comment>
<keyword evidence="5" id="KW-1185">Reference proteome</keyword>
<reference evidence="2 5" key="1">
    <citation type="journal article" date="2019" name="Nat. Med.">
        <title>A library of human gut bacterial isolates paired with longitudinal multiomics data enables mechanistic microbiome research.</title>
        <authorList>
            <person name="Poyet M."/>
            <person name="Groussin M."/>
            <person name="Gibbons S.M."/>
            <person name="Avila-Pacheco J."/>
            <person name="Jiang X."/>
            <person name="Kearney S.M."/>
            <person name="Perrotta A.R."/>
            <person name="Berdy B."/>
            <person name="Zhao S."/>
            <person name="Lieberman T.D."/>
            <person name="Swanson P.K."/>
            <person name="Smith M."/>
            <person name="Roesemann S."/>
            <person name="Alexander J.E."/>
            <person name="Rich S.A."/>
            <person name="Livny J."/>
            <person name="Vlamakis H."/>
            <person name="Clish C."/>
            <person name="Bullock K."/>
            <person name="Deik A."/>
            <person name="Scott J."/>
            <person name="Pierce K.A."/>
            <person name="Xavier R.J."/>
            <person name="Alm E.J."/>
        </authorList>
    </citation>
    <scope>NUCLEOTIDE SEQUENCE [LARGE SCALE GENOMIC DNA]</scope>
    <source>
        <strain evidence="2 5">BIOML-A1</strain>
    </source>
</reference>
<feature type="coiled-coil region" evidence="1">
    <location>
        <begin position="8"/>
        <end position="35"/>
    </location>
</feature>
<evidence type="ECO:0000313" key="2">
    <source>
        <dbReference type="EMBL" id="KAA5266457.1"/>
    </source>
</evidence>
<accession>A0A4Q5GE54</accession>